<name>A0ABS6VCD5_9GAMM</name>
<evidence type="ECO:0000256" key="1">
    <source>
        <dbReference type="SAM" id="Phobius"/>
    </source>
</evidence>
<organism evidence="2 3">
    <name type="scientific">Pantoea allii</name>
    <dbReference type="NCBI Taxonomy" id="574096"/>
    <lineage>
        <taxon>Bacteria</taxon>
        <taxon>Pseudomonadati</taxon>
        <taxon>Pseudomonadota</taxon>
        <taxon>Gammaproteobacteria</taxon>
        <taxon>Enterobacterales</taxon>
        <taxon>Erwiniaceae</taxon>
        <taxon>Pantoea</taxon>
    </lineage>
</organism>
<comment type="caution">
    <text evidence="2">The sequence shown here is derived from an EMBL/GenBank/DDBJ whole genome shotgun (WGS) entry which is preliminary data.</text>
</comment>
<feature type="transmembrane region" description="Helical" evidence="1">
    <location>
        <begin position="48"/>
        <end position="70"/>
    </location>
</feature>
<keyword evidence="1" id="KW-0812">Transmembrane</keyword>
<gene>
    <name evidence="2" type="ORF">KYI95_05910</name>
</gene>
<feature type="transmembrane region" description="Helical" evidence="1">
    <location>
        <begin position="118"/>
        <end position="139"/>
    </location>
</feature>
<dbReference type="Proteomes" id="UP001197236">
    <property type="component" value="Unassembled WGS sequence"/>
</dbReference>
<keyword evidence="1" id="KW-0472">Membrane</keyword>
<feature type="transmembrane region" description="Helical" evidence="1">
    <location>
        <begin position="145"/>
        <end position="164"/>
    </location>
</feature>
<accession>A0ABS6VCD5</accession>
<reference evidence="2 3" key="1">
    <citation type="submission" date="2021-07" db="EMBL/GenBank/DDBJ databases">
        <title>A novel phosphonate cluster across the Pantoea species complex is important for pathogenicity in onion.</title>
        <authorList>
            <person name="Zhao M."/>
            <person name="Stice S."/>
            <person name="Shin G.Y."/>
            <person name="Coutinho T."/>
            <person name="Gitaitis R."/>
            <person name="Kvitko B."/>
            <person name="Dutta B."/>
        </authorList>
    </citation>
    <scope>NUCLEOTIDE SEQUENCE [LARGE SCALE GENOMIC DNA]</scope>
    <source>
        <strain evidence="2 3">BD 382</strain>
    </source>
</reference>
<protein>
    <submittedName>
        <fullName evidence="2">Uncharacterized protein</fullName>
    </submittedName>
</protein>
<feature type="transmembrane region" description="Helical" evidence="1">
    <location>
        <begin position="82"/>
        <end position="106"/>
    </location>
</feature>
<evidence type="ECO:0000313" key="3">
    <source>
        <dbReference type="Proteomes" id="UP001197236"/>
    </source>
</evidence>
<dbReference type="RefSeq" id="WP_218994875.1">
    <property type="nucleotide sequence ID" value="NZ_CP193913.1"/>
</dbReference>
<keyword evidence="3" id="KW-1185">Reference proteome</keyword>
<proteinExistence type="predicted"/>
<keyword evidence="1" id="KW-1133">Transmembrane helix</keyword>
<dbReference type="EMBL" id="JAHVXZ010000002">
    <property type="protein sequence ID" value="MBW1256740.1"/>
    <property type="molecule type" value="Genomic_DNA"/>
</dbReference>
<evidence type="ECO:0000313" key="2">
    <source>
        <dbReference type="EMBL" id="MBW1256740.1"/>
    </source>
</evidence>
<sequence length="197" mass="22498">MLKKLKKTLTLSEIYNKKIDTSDIAKLELIKDEMIDEMKKPVGWHTMGVPLVASCFLALFSFIIPQVSFWKGIYALMGWPQYALMIGIMVSAFSYAFLIVLSLFFVAKGSYLFLKFHLVILSITTLSSLLFIIYCFFSALADSDVHVLLFGLSFAGIFAAYLSFKCLDTSIFYRMIAYCLHNRAWRKQIESECKHAS</sequence>